<dbReference type="OrthoDB" id="2420377at2759"/>
<comment type="caution">
    <text evidence="2">The sequence shown here is derived from an EMBL/GenBank/DDBJ whole genome shotgun (WGS) entry which is preliminary data.</text>
</comment>
<dbReference type="Gene3D" id="1.10.510.10">
    <property type="entry name" value="Transferase(Phosphotransferase) domain 1"/>
    <property type="match status" value="2"/>
</dbReference>
<dbReference type="Pfam" id="PF07714">
    <property type="entry name" value="PK_Tyr_Ser-Thr"/>
    <property type="match status" value="1"/>
</dbReference>
<dbReference type="SUPFAM" id="SSF56112">
    <property type="entry name" value="Protein kinase-like (PK-like)"/>
    <property type="match status" value="1"/>
</dbReference>
<dbReference type="Proteomes" id="UP000615446">
    <property type="component" value="Unassembled WGS sequence"/>
</dbReference>
<dbReference type="PANTHER" id="PTHR44329:SF291">
    <property type="entry name" value="PROTEIN KINASE DOMAIN-CONTAINING PROTEIN"/>
    <property type="match status" value="1"/>
</dbReference>
<reference evidence="2" key="1">
    <citation type="submission" date="2019-10" db="EMBL/GenBank/DDBJ databases">
        <title>Conservation and host-specific expression of non-tandemly repeated heterogenous ribosome RNA gene in arbuscular mycorrhizal fungi.</title>
        <authorList>
            <person name="Maeda T."/>
            <person name="Kobayashi Y."/>
            <person name="Nakagawa T."/>
            <person name="Ezawa T."/>
            <person name="Yamaguchi K."/>
            <person name="Bino T."/>
            <person name="Nishimoto Y."/>
            <person name="Shigenobu S."/>
            <person name="Kawaguchi M."/>
        </authorList>
    </citation>
    <scope>NUCLEOTIDE SEQUENCE</scope>
    <source>
        <strain evidence="2">HR1</strain>
    </source>
</reference>
<name>A0A8H3M284_9GLOM</name>
<dbReference type="GO" id="GO:0004674">
    <property type="term" value="F:protein serine/threonine kinase activity"/>
    <property type="evidence" value="ECO:0007669"/>
    <property type="project" value="TreeGrafter"/>
</dbReference>
<dbReference type="InterPro" id="IPR011009">
    <property type="entry name" value="Kinase-like_dom_sf"/>
</dbReference>
<gene>
    <name evidence="2" type="ORF">RCL2_002201200</name>
</gene>
<evidence type="ECO:0000313" key="2">
    <source>
        <dbReference type="EMBL" id="GES95338.1"/>
    </source>
</evidence>
<keyword evidence="2" id="KW-0418">Kinase</keyword>
<dbReference type="PROSITE" id="PS50011">
    <property type="entry name" value="PROTEIN_KINASE_DOM"/>
    <property type="match status" value="1"/>
</dbReference>
<dbReference type="GO" id="GO:0005524">
    <property type="term" value="F:ATP binding"/>
    <property type="evidence" value="ECO:0007669"/>
    <property type="project" value="InterPro"/>
</dbReference>
<protein>
    <submittedName>
        <fullName evidence="2">Kinase-like domain-containing protein</fullName>
    </submittedName>
</protein>
<feature type="domain" description="Protein kinase" evidence="1">
    <location>
        <begin position="714"/>
        <end position="1004"/>
    </location>
</feature>
<evidence type="ECO:0000313" key="3">
    <source>
        <dbReference type="Proteomes" id="UP000615446"/>
    </source>
</evidence>
<dbReference type="InterPro" id="IPR051681">
    <property type="entry name" value="Ser/Thr_Kinases-Pseudokinases"/>
</dbReference>
<accession>A0A8H3M284</accession>
<dbReference type="EMBL" id="BLAL01000242">
    <property type="protein sequence ID" value="GES95338.1"/>
    <property type="molecule type" value="Genomic_DNA"/>
</dbReference>
<dbReference type="AlphaFoldDB" id="A0A8H3M284"/>
<keyword evidence="2" id="KW-0808">Transferase</keyword>
<dbReference type="InterPro" id="IPR000719">
    <property type="entry name" value="Prot_kinase_dom"/>
</dbReference>
<dbReference type="InterPro" id="IPR001245">
    <property type="entry name" value="Ser-Thr/Tyr_kinase_cat_dom"/>
</dbReference>
<evidence type="ECO:0000259" key="1">
    <source>
        <dbReference type="PROSITE" id="PS50011"/>
    </source>
</evidence>
<organism evidence="2 3">
    <name type="scientific">Rhizophagus clarus</name>
    <dbReference type="NCBI Taxonomy" id="94130"/>
    <lineage>
        <taxon>Eukaryota</taxon>
        <taxon>Fungi</taxon>
        <taxon>Fungi incertae sedis</taxon>
        <taxon>Mucoromycota</taxon>
        <taxon>Glomeromycotina</taxon>
        <taxon>Glomeromycetes</taxon>
        <taxon>Glomerales</taxon>
        <taxon>Glomeraceae</taxon>
        <taxon>Rhizophagus</taxon>
    </lineage>
</organism>
<proteinExistence type="predicted"/>
<dbReference type="PANTHER" id="PTHR44329">
    <property type="entry name" value="SERINE/THREONINE-PROTEIN KINASE TNNI3K-RELATED"/>
    <property type="match status" value="1"/>
</dbReference>
<sequence length="1004" mass="119289">MEFLAENLVGFGDLNAGKENIEKNFINWTSGDETIDSFIQKKQLRYNGNDAVFEWIPYNELINIKEIENNCLTTAIWKKGPLFYDKDEKEWIRESYEKVILRFLYNLQDITDEFINKVESYLLKFSHGKYGISQNPDTKVYILVFDNHYFRSYCKKCGDKYEHSYIWCKTCILSLLKNNFTNWTSGNEKIDEVIQKRQSKINNYEDTVLEWIPYNELIYIKEAGENDFAVAIWTEGPLTYSFIRMRYIRIPRVKVCLKQLHNPQEITNDEFESLTRGCYGISQNPDTKIYFLIFSYEYFNEYCEKCGCKYNKFEDILEWIPYNELIAIKEIGNDILPTATWTEGPLSYDSGDRKFVRKSYETVFLKYLYNLQDITEEFLNEVESYLTHDCHGISQNPDTKIYILILKYNYFEKYCEKCGNEYDKLKNKYIKWCKQCQINNLKNNFTNWTSGNEKIDDFIHKMQLKINKHDDIIFEWIPYKFFDIKENIECGSAIAMWNNGPLIYKEKKGMINESHKKVGLRYLHNLQDINNEFLNEVESYLTKKQVFGISQNPDTKVYILVFDVEYFRCYCEKCNNKYENGWSIWKDGPLYYSKMRGEYKRDLNKKVLLKHLHNSENVNYIILNEIVNSIKEGYGISQYPNTKDFILVLQLEYYCENCGKKYSNKFEMDNKSCASCQINHENKKINDLIYEMEINIDYNYESNMKFEWIPYEQFNNIKEIGKGGFSTVYSATWKDGSLEYDSSQGWNRKSNTKVALKCIHKSQNHLDKFIYEVKVYPKQKIKNILKIYGISQNPITKDYIMVLEYAECGNFNNFLEKNYENLNWAKRLDILSNIIEGLDRIHQKHMVHRDFHVGNILITNTYGSHLKQPFADCSHDEILALNIFNGIRPEINDQIAPKSYIDLMKKCWDPNPDNRPNSIEVKESIELIYKSLHYSWNDEQYNFKDQFKKLQSSKAKQLTNHTQAIYTSRLLNPFTKNLSKYSVNNNTVEVTDFTMLNNQEASTD</sequence>